<comment type="caution">
    <text evidence="2">The sequence shown here is derived from an EMBL/GenBank/DDBJ whole genome shotgun (WGS) entry which is preliminary data.</text>
</comment>
<dbReference type="RefSeq" id="WP_255889460.1">
    <property type="nucleotide sequence ID" value="NZ_JAFMZM010000002.1"/>
</dbReference>
<evidence type="ECO:0000256" key="1">
    <source>
        <dbReference type="SAM" id="MobiDB-lite"/>
    </source>
</evidence>
<proteinExistence type="predicted"/>
<feature type="region of interest" description="Disordered" evidence="1">
    <location>
        <begin position="16"/>
        <end position="37"/>
    </location>
</feature>
<name>A0ABW2MWM2_9ACTN</name>
<evidence type="ECO:0000313" key="2">
    <source>
        <dbReference type="EMBL" id="MFC7359369.1"/>
    </source>
</evidence>
<reference evidence="3" key="1">
    <citation type="journal article" date="2019" name="Int. J. Syst. Evol. Microbiol.">
        <title>The Global Catalogue of Microorganisms (GCM) 10K type strain sequencing project: providing services to taxonomists for standard genome sequencing and annotation.</title>
        <authorList>
            <consortium name="The Broad Institute Genomics Platform"/>
            <consortium name="The Broad Institute Genome Sequencing Center for Infectious Disease"/>
            <person name="Wu L."/>
            <person name="Ma J."/>
        </authorList>
    </citation>
    <scope>NUCLEOTIDE SEQUENCE [LARGE SCALE GENOMIC DNA]</scope>
    <source>
        <strain evidence="3">FCH27</strain>
    </source>
</reference>
<dbReference type="EMBL" id="JBHTCH010000004">
    <property type="protein sequence ID" value="MFC7359369.1"/>
    <property type="molecule type" value="Genomic_DNA"/>
</dbReference>
<sequence length="68" mass="7229">MALIQSALRELVEALKGGDGGDTTGMSPSRVPAGIPPERRFSATSRRISALTLSRCRELANASCARRD</sequence>
<evidence type="ECO:0000313" key="3">
    <source>
        <dbReference type="Proteomes" id="UP001596524"/>
    </source>
</evidence>
<keyword evidence="3" id="KW-1185">Reference proteome</keyword>
<protein>
    <submittedName>
        <fullName evidence="2">Uncharacterized protein</fullName>
    </submittedName>
</protein>
<organism evidence="2 3">
    <name type="scientific">Nocardioides astragali</name>
    <dbReference type="NCBI Taxonomy" id="1776736"/>
    <lineage>
        <taxon>Bacteria</taxon>
        <taxon>Bacillati</taxon>
        <taxon>Actinomycetota</taxon>
        <taxon>Actinomycetes</taxon>
        <taxon>Propionibacteriales</taxon>
        <taxon>Nocardioidaceae</taxon>
        <taxon>Nocardioides</taxon>
    </lineage>
</organism>
<dbReference type="Proteomes" id="UP001596524">
    <property type="component" value="Unassembled WGS sequence"/>
</dbReference>
<accession>A0ABW2MWM2</accession>
<gene>
    <name evidence="2" type="ORF">ACFQO6_03730</name>
</gene>